<dbReference type="GO" id="GO:0016811">
    <property type="term" value="F:hydrolase activity, acting on carbon-nitrogen (but not peptide) bonds, in linear amides"/>
    <property type="evidence" value="ECO:0007669"/>
    <property type="project" value="InterPro"/>
</dbReference>
<evidence type="ECO:0000256" key="6">
    <source>
        <dbReference type="ARBA" id="ARBA00023136"/>
    </source>
</evidence>
<comment type="subcellular location">
    <subcellularLocation>
        <location evidence="1">Membrane</location>
        <topology evidence="1">Multi-pass membrane protein</topology>
    </subcellularLocation>
</comment>
<accession>A0A9W8DY08</accession>
<evidence type="ECO:0000256" key="5">
    <source>
        <dbReference type="ARBA" id="ARBA00022989"/>
    </source>
</evidence>
<protein>
    <submittedName>
        <fullName evidence="10">Alkaline ceramidase ydc1</fullName>
    </submittedName>
</protein>
<evidence type="ECO:0000256" key="4">
    <source>
        <dbReference type="ARBA" id="ARBA00022801"/>
    </source>
</evidence>
<dbReference type="PANTHER" id="PTHR46187:SF3">
    <property type="entry name" value="ALKALINE CERAMIDASE 3"/>
    <property type="match status" value="1"/>
</dbReference>
<dbReference type="GO" id="GO:0006672">
    <property type="term" value="P:ceramide metabolic process"/>
    <property type="evidence" value="ECO:0007669"/>
    <property type="project" value="InterPro"/>
</dbReference>
<feature type="transmembrane region" description="Helical" evidence="8">
    <location>
        <begin position="85"/>
        <end position="105"/>
    </location>
</feature>
<dbReference type="GO" id="GO:0005789">
    <property type="term" value="C:endoplasmic reticulum membrane"/>
    <property type="evidence" value="ECO:0007669"/>
    <property type="project" value="TreeGrafter"/>
</dbReference>
<reference evidence="10" key="1">
    <citation type="submission" date="2022-07" db="EMBL/GenBank/DDBJ databases">
        <title>Phylogenomic reconstructions and comparative analyses of Kickxellomycotina fungi.</title>
        <authorList>
            <person name="Reynolds N.K."/>
            <person name="Stajich J.E."/>
            <person name="Barry K."/>
            <person name="Grigoriev I.V."/>
            <person name="Crous P."/>
            <person name="Smith M.E."/>
        </authorList>
    </citation>
    <scope>NUCLEOTIDE SEQUENCE</scope>
    <source>
        <strain evidence="10">RSA 861</strain>
    </source>
</reference>
<dbReference type="Proteomes" id="UP001150569">
    <property type="component" value="Unassembled WGS sequence"/>
</dbReference>
<dbReference type="EMBL" id="JANBPT010000051">
    <property type="protein sequence ID" value="KAJ1929011.1"/>
    <property type="molecule type" value="Genomic_DNA"/>
</dbReference>
<comment type="similarity">
    <text evidence="2">Belongs to the alkaline ceramidase family.</text>
</comment>
<keyword evidence="4" id="KW-0378">Hydrolase</keyword>
<dbReference type="InterPro" id="IPR008901">
    <property type="entry name" value="ACER"/>
</dbReference>
<evidence type="ECO:0000313" key="10">
    <source>
        <dbReference type="EMBL" id="KAJ1930754.1"/>
    </source>
</evidence>
<dbReference type="GO" id="GO:0046872">
    <property type="term" value="F:metal ion binding"/>
    <property type="evidence" value="ECO:0007669"/>
    <property type="project" value="UniProtKB-KW"/>
</dbReference>
<evidence type="ECO:0000313" key="11">
    <source>
        <dbReference type="Proteomes" id="UP001150569"/>
    </source>
</evidence>
<organism evidence="10 11">
    <name type="scientific">Tieghemiomyces parasiticus</name>
    <dbReference type="NCBI Taxonomy" id="78921"/>
    <lineage>
        <taxon>Eukaryota</taxon>
        <taxon>Fungi</taxon>
        <taxon>Fungi incertae sedis</taxon>
        <taxon>Zoopagomycota</taxon>
        <taxon>Kickxellomycotina</taxon>
        <taxon>Dimargaritomycetes</taxon>
        <taxon>Dimargaritales</taxon>
        <taxon>Dimargaritaceae</taxon>
        <taxon>Tieghemiomyces</taxon>
    </lineage>
</organism>
<keyword evidence="3 8" id="KW-0812">Transmembrane</keyword>
<keyword evidence="7" id="KW-0862">Zinc</keyword>
<comment type="cofactor">
    <cofactor evidence="7">
        <name>Zn(2+)</name>
        <dbReference type="ChEBI" id="CHEBI:29105"/>
    </cofactor>
</comment>
<gene>
    <name evidence="10" type="primary">YDC1_1</name>
    <name evidence="9" type="synonym">YDC1_2</name>
    <name evidence="10" type="ORF">IWQ60_000038</name>
    <name evidence="9" type="ORF">IWQ60_001554</name>
</gene>
<evidence type="ECO:0000256" key="3">
    <source>
        <dbReference type="ARBA" id="ARBA00022692"/>
    </source>
</evidence>
<keyword evidence="6 8" id="KW-0472">Membrane</keyword>
<proteinExistence type="inferred from homology"/>
<name>A0A9W8DY08_9FUNG</name>
<feature type="transmembrane region" description="Helical" evidence="8">
    <location>
        <begin position="132"/>
        <end position="152"/>
    </location>
</feature>
<evidence type="ECO:0000313" key="9">
    <source>
        <dbReference type="EMBL" id="KAJ1929011.1"/>
    </source>
</evidence>
<feature type="binding site" evidence="7">
    <location>
        <position position="135"/>
    </location>
    <ligand>
        <name>Zn(2+)</name>
        <dbReference type="ChEBI" id="CHEBI:29105"/>
        <note>catalytic</note>
    </ligand>
</feature>
<dbReference type="PANTHER" id="PTHR46187">
    <property type="entry name" value="ALKALINE CERAMIDASE 3"/>
    <property type="match status" value="1"/>
</dbReference>
<dbReference type="AlphaFoldDB" id="A0A9W8DY08"/>
<feature type="transmembrane region" description="Helical" evidence="8">
    <location>
        <begin position="30"/>
        <end position="47"/>
    </location>
</feature>
<dbReference type="EMBL" id="JANBPT010000001">
    <property type="protein sequence ID" value="KAJ1930754.1"/>
    <property type="molecule type" value="Genomic_DNA"/>
</dbReference>
<evidence type="ECO:0000256" key="8">
    <source>
        <dbReference type="SAM" id="Phobius"/>
    </source>
</evidence>
<keyword evidence="7" id="KW-0479">Metal-binding</keyword>
<evidence type="ECO:0000256" key="2">
    <source>
        <dbReference type="ARBA" id="ARBA00009780"/>
    </source>
</evidence>
<dbReference type="Pfam" id="PF05875">
    <property type="entry name" value="Ceramidase"/>
    <property type="match status" value="1"/>
</dbReference>
<feature type="transmembrane region" description="Helical" evidence="8">
    <location>
        <begin position="53"/>
        <end position="73"/>
    </location>
</feature>
<sequence>MDELPMIYATSISMYCLFEMNKRAGMDWKLLGLLVLYCTFVTVAYLLTHEPVFHQVAYALQMFIVLGRSVHLVRSIPQGPYRRSLAKLATFSSLTFAGGFVMWNLDNAFCSQLQSARHSVGLPLAAVFQFHGWWHVLTSLGCYGFILLNQAMRLYFLGRHHKFSICYYRGLLPYLHHNLDDKGFL</sequence>
<keyword evidence="11" id="KW-1185">Reference proteome</keyword>
<evidence type="ECO:0000256" key="7">
    <source>
        <dbReference type="PIRSR" id="PIRSR608901-2"/>
    </source>
</evidence>
<feature type="binding site" evidence="7">
    <location>
        <position position="131"/>
    </location>
    <ligand>
        <name>Zn(2+)</name>
        <dbReference type="ChEBI" id="CHEBI:29105"/>
        <note>catalytic</note>
    </ligand>
</feature>
<comment type="caution">
    <text evidence="10">The sequence shown here is derived from an EMBL/GenBank/DDBJ whole genome shotgun (WGS) entry which is preliminary data.</text>
</comment>
<keyword evidence="5 8" id="KW-1133">Transmembrane helix</keyword>
<evidence type="ECO:0000256" key="1">
    <source>
        <dbReference type="ARBA" id="ARBA00004141"/>
    </source>
</evidence>
<dbReference type="OrthoDB" id="187171at2759"/>